<evidence type="ECO:0000259" key="2">
    <source>
        <dbReference type="Pfam" id="PF20736"/>
    </source>
</evidence>
<evidence type="ECO:0000259" key="1">
    <source>
        <dbReference type="Pfam" id="PF07944"/>
    </source>
</evidence>
<keyword evidence="5" id="KW-1185">Reference proteome</keyword>
<name>A0ABW5S158_9BACL</name>
<dbReference type="PANTHER" id="PTHR43465:SF2">
    <property type="entry name" value="DUF1680 DOMAIN PROTEIN (AFU_ORTHOLOGUE AFUA_1G08910)"/>
    <property type="match status" value="1"/>
</dbReference>
<dbReference type="PANTHER" id="PTHR43465">
    <property type="entry name" value="DUF1680 DOMAIN PROTEIN (AFU_ORTHOLOGUE AFUA_1G08910)"/>
    <property type="match status" value="1"/>
</dbReference>
<evidence type="ECO:0000313" key="4">
    <source>
        <dbReference type="EMBL" id="MFD2693098.1"/>
    </source>
</evidence>
<evidence type="ECO:0000313" key="5">
    <source>
        <dbReference type="Proteomes" id="UP001597399"/>
    </source>
</evidence>
<sequence length="665" mass="76622">MKIDKQNIRMTCRSPKNILLTDKFWKRYRDLVKKKMIPYQWSVMNDQADIKITKERGDHRIPSEKSHAVANFEIAAGKQKGGHYGYVFQDTDAYKWLEAVAYLLTAEPDRQLQKVADRLVDLIADAQQDDGYLVTFFIIEAPERKFKRLKQSHELYSMGHYIEAGIAYYEATGSQKALNIAKRMADCIHEHFGPGKEQIHGFDGHPEIELALAKLYEATGNEQYLELARYFLYQRGQDPQFLDRQIEADGADRHLIAGMEGFPLSYYQADQPILDQKTAEGHAVRVAYLCTGMAHVAKLTHDDRLYEACKRLWKNIVGKRMYITGGIGATSVGESFTFDYDLPNDTMYCETCASVAMSFFARRMLEIEPKGEYADVLEKELFNSTISGVSLDGEHFFYVNPLEVSKEASQKDPGKSHVMFERQNWFGCACCPPNLARLIASVDQYIYTVDPEEKTIYSHQFIANRASFEQGITIEQSNNYPWDGTISYTVSNPEKARFKFSVRIPGWSAQCYDFYLSGKKISKEAHNGYAIFDVTDERLELELKLDMRVREMQADNHVKTNLNKVAIQRGPIIYCMEEADNTTPLNLYQLPKEVFFTENYEPDLLRGVVAIEADALRDEPDDADASLYHEYQQAKKQMKRVRFIPYYAWINRKSGEMQVWTRKAD</sequence>
<evidence type="ECO:0000259" key="3">
    <source>
        <dbReference type="Pfam" id="PF20737"/>
    </source>
</evidence>
<dbReference type="RefSeq" id="WP_253063968.1">
    <property type="nucleotide sequence ID" value="NZ_JAMXWM010000026.1"/>
</dbReference>
<dbReference type="InterPro" id="IPR049174">
    <property type="entry name" value="Beta-AFase-like"/>
</dbReference>
<dbReference type="InterPro" id="IPR008928">
    <property type="entry name" value="6-hairpin_glycosidase_sf"/>
</dbReference>
<feature type="domain" description="Non-reducing end beta-L-arabinofuranosidase-like GH127 catalytic" evidence="1">
    <location>
        <begin position="19"/>
        <end position="443"/>
    </location>
</feature>
<dbReference type="SUPFAM" id="SSF48208">
    <property type="entry name" value="Six-hairpin glycosidases"/>
    <property type="match status" value="1"/>
</dbReference>
<organism evidence="4 5">
    <name type="scientific">Sporolactobacillus shoreicorticis</name>
    <dbReference type="NCBI Taxonomy" id="1923877"/>
    <lineage>
        <taxon>Bacteria</taxon>
        <taxon>Bacillati</taxon>
        <taxon>Bacillota</taxon>
        <taxon>Bacilli</taxon>
        <taxon>Bacillales</taxon>
        <taxon>Sporolactobacillaceae</taxon>
        <taxon>Sporolactobacillus</taxon>
    </lineage>
</organism>
<dbReference type="InterPro" id="IPR049046">
    <property type="entry name" value="Beta-AFase-like_GH127_middle"/>
</dbReference>
<dbReference type="Pfam" id="PF07944">
    <property type="entry name" value="Beta-AFase-like_GH127_cat"/>
    <property type="match status" value="1"/>
</dbReference>
<reference evidence="5" key="1">
    <citation type="journal article" date="2019" name="Int. J. Syst. Evol. Microbiol.">
        <title>The Global Catalogue of Microorganisms (GCM) 10K type strain sequencing project: providing services to taxonomists for standard genome sequencing and annotation.</title>
        <authorList>
            <consortium name="The Broad Institute Genomics Platform"/>
            <consortium name="The Broad Institute Genome Sequencing Center for Infectious Disease"/>
            <person name="Wu L."/>
            <person name="Ma J."/>
        </authorList>
    </citation>
    <scope>NUCLEOTIDE SEQUENCE [LARGE SCALE GENOMIC DNA]</scope>
    <source>
        <strain evidence="5">TISTR 2466</strain>
    </source>
</reference>
<dbReference type="InterPro" id="IPR049049">
    <property type="entry name" value="Beta-AFase-like_GH127_C"/>
</dbReference>
<feature type="domain" description="Non-reducing end beta-L-arabinofuranosidase-like GH127 C-terminal" evidence="3">
    <location>
        <begin position="549"/>
        <end position="661"/>
    </location>
</feature>
<accession>A0ABW5S158</accession>
<proteinExistence type="predicted"/>
<dbReference type="Pfam" id="PF20736">
    <property type="entry name" value="Glyco_hydro127M"/>
    <property type="match status" value="1"/>
</dbReference>
<dbReference type="Pfam" id="PF20737">
    <property type="entry name" value="Glyco_hydro127C"/>
    <property type="match status" value="1"/>
</dbReference>
<dbReference type="EMBL" id="JBHUMQ010000014">
    <property type="protein sequence ID" value="MFD2693098.1"/>
    <property type="molecule type" value="Genomic_DNA"/>
</dbReference>
<dbReference type="InterPro" id="IPR012341">
    <property type="entry name" value="6hp_glycosidase-like_sf"/>
</dbReference>
<dbReference type="Proteomes" id="UP001597399">
    <property type="component" value="Unassembled WGS sequence"/>
</dbReference>
<dbReference type="GO" id="GO:0016787">
    <property type="term" value="F:hydrolase activity"/>
    <property type="evidence" value="ECO:0007669"/>
    <property type="project" value="UniProtKB-KW"/>
</dbReference>
<keyword evidence="4" id="KW-0378">Hydrolase</keyword>
<dbReference type="Gene3D" id="1.50.10.10">
    <property type="match status" value="1"/>
</dbReference>
<gene>
    <name evidence="4" type="ORF">ACFSUE_05555</name>
</gene>
<comment type="caution">
    <text evidence="4">The sequence shown here is derived from an EMBL/GenBank/DDBJ whole genome shotgun (WGS) entry which is preliminary data.</text>
</comment>
<protein>
    <submittedName>
        <fullName evidence="4">Glycoside hydrolase family 127 protein</fullName>
    </submittedName>
</protein>
<dbReference type="InterPro" id="IPR012878">
    <property type="entry name" value="Beta-AFase-like_GH127_cat"/>
</dbReference>
<feature type="domain" description="Non-reducing end beta-L-arabinofuranosidase-like GH127 middle" evidence="2">
    <location>
        <begin position="455"/>
        <end position="547"/>
    </location>
</feature>